<reference evidence="3 4" key="1">
    <citation type="submission" date="2016-03" db="EMBL/GenBank/DDBJ databases">
        <title>Chemosynthetic sulphur-oxidizing symbionts of marine invertebrate animals are capable of nitrogen fixation.</title>
        <authorList>
            <person name="Petersen J.M."/>
            <person name="Kemper A."/>
            <person name="Gruber-Vodicka H."/>
            <person name="Cardini U."/>
            <person name="Geest Mvander."/>
            <person name="Kleiner M."/>
            <person name="Bulgheresi S."/>
            <person name="Fussmann M."/>
            <person name="Herbold C."/>
            <person name="Seah B.K.B."/>
            <person name="Antony C.Paul."/>
            <person name="Liu D."/>
            <person name="Belitz A."/>
            <person name="Weber M."/>
        </authorList>
    </citation>
    <scope>NUCLEOTIDE SEQUENCE [LARGE SCALE GENOMIC DNA]</scope>
    <source>
        <strain evidence="3">G_D</strain>
    </source>
</reference>
<dbReference type="Pfam" id="PF05161">
    <property type="entry name" value="MOFRL"/>
    <property type="match status" value="1"/>
</dbReference>
<dbReference type="InterPro" id="IPR007835">
    <property type="entry name" value="MOFRL"/>
</dbReference>
<evidence type="ECO:0000313" key="3">
    <source>
        <dbReference type="EMBL" id="ODB96774.1"/>
    </source>
</evidence>
<comment type="caution">
    <text evidence="3">The sequence shown here is derived from an EMBL/GenBank/DDBJ whole genome shotgun (WGS) entry which is preliminary data.</text>
</comment>
<protein>
    <submittedName>
        <fullName evidence="3">Hydroxypyruvate reductase</fullName>
    </submittedName>
</protein>
<dbReference type="GO" id="GO:0008887">
    <property type="term" value="F:glycerate kinase activity"/>
    <property type="evidence" value="ECO:0007669"/>
    <property type="project" value="InterPro"/>
</dbReference>
<feature type="domain" description="MOFRL" evidence="1">
    <location>
        <begin position="305"/>
        <end position="409"/>
    </location>
</feature>
<evidence type="ECO:0000313" key="4">
    <source>
        <dbReference type="Proteomes" id="UP000094849"/>
    </source>
</evidence>
<proteinExistence type="predicted"/>
<accession>A0A1E2UQK3</accession>
<keyword evidence="4" id="KW-1185">Reference proteome</keyword>
<dbReference type="SUPFAM" id="SSF82544">
    <property type="entry name" value="GckA/TtuD-like"/>
    <property type="match status" value="1"/>
</dbReference>
<dbReference type="AlphaFoldDB" id="A0A1E2UQK3"/>
<dbReference type="Gene3D" id="3.40.50.10180">
    <property type="entry name" value="Glycerate kinase, MOFRL-like N-terminal domain"/>
    <property type="match status" value="1"/>
</dbReference>
<dbReference type="GO" id="GO:0005737">
    <property type="term" value="C:cytoplasm"/>
    <property type="evidence" value="ECO:0007669"/>
    <property type="project" value="TreeGrafter"/>
</dbReference>
<dbReference type="EMBL" id="LVJZ01000003">
    <property type="protein sequence ID" value="ODB96774.1"/>
    <property type="molecule type" value="Genomic_DNA"/>
</dbReference>
<dbReference type="InterPro" id="IPR037035">
    <property type="entry name" value="GK-like_C_sf"/>
</dbReference>
<name>A0A1E2UQK3_9GAMM</name>
<dbReference type="InterPro" id="IPR038614">
    <property type="entry name" value="GK_N_sf"/>
</dbReference>
<dbReference type="Proteomes" id="UP000094849">
    <property type="component" value="Unassembled WGS sequence"/>
</dbReference>
<keyword evidence="3" id="KW-0670">Pyruvate</keyword>
<gene>
    <name evidence="3" type="ORF">A3196_08405</name>
</gene>
<sequence>MLQHTTPTEAREALLRIYQKGLSRVEGRGAVADWLQQYPLTTPVRMVAIGKAAQSMAMGAREQLGDAIQQGLVVSKYGHIDHRYCRQQGWRTLESAHPVPDAASFEAGDALLELLNEPTSTPLLVLISGGASSLVEVPIEGVDLAFLVRTNEWLLGSGLDIVSMNWVRKGLSRIKGGGLLNWLHGRKTTLLAISDVPGDIPAAIGSGLLTPEPQLQQRLETLTLPHWLSEKLMAGAQQRVVRVPQDEVPPLQIVANLDAAKSAAAEEAEAMGFAVSLRAEFLDGEAEDTGRKLADQVIKGPPGITIWGGETRVNLPSQPGRGGRNQHLALAAAEVLAGVDGCLLLSAGTDGTDGPTDDAGALVDGATLKRVDGLGFNAGQSLTAADAGTLLEASGDLITTGPTGTNVMDLVVGLKYEL</sequence>
<dbReference type="Gene3D" id="3.40.1480.10">
    <property type="entry name" value="MOFRL domain"/>
    <property type="match status" value="1"/>
</dbReference>
<dbReference type="STRING" id="1818881.A3196_08405"/>
<dbReference type="InterPro" id="IPR025286">
    <property type="entry name" value="MOFRL_assoc_dom"/>
</dbReference>
<feature type="domain" description="MOFRL-associated" evidence="2">
    <location>
        <begin position="14"/>
        <end position="218"/>
    </location>
</feature>
<dbReference type="RefSeq" id="WP_069013889.1">
    <property type="nucleotide sequence ID" value="NZ_LVJW01000003.1"/>
</dbReference>
<dbReference type="PANTHER" id="PTHR12227:SF0">
    <property type="entry name" value="GLYCERATE KINASE"/>
    <property type="match status" value="1"/>
</dbReference>
<evidence type="ECO:0000259" key="1">
    <source>
        <dbReference type="Pfam" id="PF05161"/>
    </source>
</evidence>
<dbReference type="PANTHER" id="PTHR12227">
    <property type="entry name" value="GLYCERATE KINASE"/>
    <property type="match status" value="1"/>
</dbReference>
<organism evidence="3 4">
    <name type="scientific">Candidatus Thiodiazotropha endoloripes</name>
    <dbReference type="NCBI Taxonomy" id="1818881"/>
    <lineage>
        <taxon>Bacteria</taxon>
        <taxon>Pseudomonadati</taxon>
        <taxon>Pseudomonadota</taxon>
        <taxon>Gammaproteobacteria</taxon>
        <taxon>Chromatiales</taxon>
        <taxon>Sedimenticolaceae</taxon>
        <taxon>Candidatus Thiodiazotropha</taxon>
    </lineage>
</organism>
<dbReference type="OrthoDB" id="9766552at2"/>
<evidence type="ECO:0000259" key="2">
    <source>
        <dbReference type="Pfam" id="PF13660"/>
    </source>
</evidence>
<dbReference type="InterPro" id="IPR039760">
    <property type="entry name" value="MOFRL_protein"/>
</dbReference>
<dbReference type="Pfam" id="PF13660">
    <property type="entry name" value="DUF4147"/>
    <property type="match status" value="1"/>
</dbReference>